<reference evidence="2" key="1">
    <citation type="submission" date="2018-02" db="EMBL/GenBank/DDBJ databases">
        <title>Draft genome sequencing of Rhodococcus opacus KU647198.</title>
        <authorList>
            <person name="Zheng B.-X."/>
        </authorList>
    </citation>
    <scope>NUCLEOTIDE SEQUENCE [LARGE SCALE GENOMIC DNA]</scope>
    <source>
        <strain evidence="2">04-OD7</strain>
    </source>
</reference>
<comment type="caution">
    <text evidence="1">The sequence shown here is derived from an EMBL/GenBank/DDBJ whole genome shotgun (WGS) entry which is preliminary data.</text>
</comment>
<gene>
    <name evidence="1" type="ORF">C5613_34455</name>
</gene>
<organism evidence="1 2">
    <name type="scientific">Rhodococcus opacus</name>
    <name type="common">Nocardia opaca</name>
    <dbReference type="NCBI Taxonomy" id="37919"/>
    <lineage>
        <taxon>Bacteria</taxon>
        <taxon>Bacillati</taxon>
        <taxon>Actinomycetota</taxon>
        <taxon>Actinomycetes</taxon>
        <taxon>Mycobacteriales</taxon>
        <taxon>Nocardiaceae</taxon>
        <taxon>Rhodococcus</taxon>
    </lineage>
</organism>
<evidence type="ECO:0000313" key="2">
    <source>
        <dbReference type="Proteomes" id="UP000239290"/>
    </source>
</evidence>
<accession>A0A2S8IRE5</accession>
<dbReference type="Proteomes" id="UP000239290">
    <property type="component" value="Unassembled WGS sequence"/>
</dbReference>
<evidence type="ECO:0000313" key="1">
    <source>
        <dbReference type="EMBL" id="PQP17338.1"/>
    </source>
</evidence>
<sequence length="111" mass="12481">MNRQEGTARLLLKRGNPIEPFRFPDRASDQFDRAAAQFAIPELYASFEFSGHHGCPVSGLTAMAFLTVFQCLRRLYADHDTSGVNSESGISYDRSAARWSRFAFTRDSAQL</sequence>
<proteinExistence type="predicted"/>
<dbReference type="AlphaFoldDB" id="A0A2S8IRE5"/>
<dbReference type="EMBL" id="PUIO01000057">
    <property type="protein sequence ID" value="PQP17338.1"/>
    <property type="molecule type" value="Genomic_DNA"/>
</dbReference>
<protein>
    <submittedName>
        <fullName evidence="1">Uncharacterized protein</fullName>
    </submittedName>
</protein>
<name>A0A2S8IRE5_RHOOP</name>